<proteinExistence type="predicted"/>
<evidence type="ECO:0000256" key="1">
    <source>
        <dbReference type="ARBA" id="ARBA00004123"/>
    </source>
</evidence>
<accession>A0ABP0FZU8</accession>
<dbReference type="Proteomes" id="UP001642483">
    <property type="component" value="Unassembled WGS sequence"/>
</dbReference>
<feature type="domain" description="Fork-head" evidence="6">
    <location>
        <begin position="235"/>
        <end position="329"/>
    </location>
</feature>
<evidence type="ECO:0000313" key="8">
    <source>
        <dbReference type="Proteomes" id="UP001642483"/>
    </source>
</evidence>
<dbReference type="SMART" id="SM00339">
    <property type="entry name" value="FH"/>
    <property type="match status" value="1"/>
</dbReference>
<dbReference type="Gene3D" id="1.10.10.10">
    <property type="entry name" value="Winged helix-like DNA-binding domain superfamily/Winged helix DNA-binding domain"/>
    <property type="match status" value="1"/>
</dbReference>
<feature type="compositionally biased region" description="Polar residues" evidence="5">
    <location>
        <begin position="28"/>
        <end position="54"/>
    </location>
</feature>
<dbReference type="EMBL" id="CAWYQH010000098">
    <property type="protein sequence ID" value="CAK8684760.1"/>
    <property type="molecule type" value="Genomic_DNA"/>
</dbReference>
<feature type="region of interest" description="Disordered" evidence="5">
    <location>
        <begin position="410"/>
        <end position="449"/>
    </location>
</feature>
<sequence length="583" mass="63251">MATSNMEVAAHHGRVLSPVDFYQSRFSHSSTQHLGHPQLSQQRSLPNLGQNYNIGNHHPVSAQFPYFPSGSAHHAQLMENHPNVHGFNQHNHMQDVRQIPKNDISTPTRPSSSEPALNGAHLTQTQSLPNHTHLQQSPNTVDPTQLPVDDIRNENANNNNNSIDANGTANDGNSSTLSDGSNIDGTLDHPLSMGSIGAGPETPPSTEEEGSDGMNGPVKKNDNGNAVGGHRRPEKPPYSYIALIVMAIQSSPAKKLTLSEIYNFLQTRFEFFRGSYQGWKNSVRHNLSLNECFIKLPKGLGRPGKGHYWTIDPASEFMFEEGSFRRRPRGFRRKCQAMKTPYGIFSGAPGLIGPQGYGPPPEMFGPPGMTHGSMAPPAHHRQNFVGFDPATAASAHAHFLAHGAAITANGVTSPQTTSPTITPKESGTPQSPPHQNQFSSNCGEVSTGCNTPAQVSPASLTASNQHYSPGSMFSWPGATTQSHGTYTGSNSAIHNRFPDGHRHPMINGNANPASVQRMDYHPFYPSAREGQLAYEASAMKFKTECEMDPYSVNGMDRKPPYPAMPTAIPGYSNGYYDTKSCAM</sequence>
<dbReference type="PRINTS" id="PR00053">
    <property type="entry name" value="FORKHEAD"/>
</dbReference>
<evidence type="ECO:0000256" key="4">
    <source>
        <dbReference type="PROSITE-ProRule" id="PRU00089"/>
    </source>
</evidence>
<protein>
    <recommendedName>
        <fullName evidence="6">Fork-head domain-containing protein</fullName>
    </recommendedName>
</protein>
<dbReference type="InterPro" id="IPR036390">
    <property type="entry name" value="WH_DNA-bd_sf"/>
</dbReference>
<dbReference type="InterPro" id="IPR051770">
    <property type="entry name" value="Forkhead_box_regulator"/>
</dbReference>
<dbReference type="PROSITE" id="PS00658">
    <property type="entry name" value="FORK_HEAD_2"/>
    <property type="match status" value="1"/>
</dbReference>
<dbReference type="InterPro" id="IPR030456">
    <property type="entry name" value="TF_fork_head_CS_2"/>
</dbReference>
<organism evidence="7 8">
    <name type="scientific">Clavelina lepadiformis</name>
    <name type="common">Light-bulb sea squirt</name>
    <name type="synonym">Ascidia lepadiformis</name>
    <dbReference type="NCBI Taxonomy" id="159417"/>
    <lineage>
        <taxon>Eukaryota</taxon>
        <taxon>Metazoa</taxon>
        <taxon>Chordata</taxon>
        <taxon>Tunicata</taxon>
        <taxon>Ascidiacea</taxon>
        <taxon>Aplousobranchia</taxon>
        <taxon>Clavelinidae</taxon>
        <taxon>Clavelina</taxon>
    </lineage>
</organism>
<feature type="compositionally biased region" description="Polar residues" evidence="5">
    <location>
        <begin position="477"/>
        <end position="492"/>
    </location>
</feature>
<name>A0ABP0FZU8_CLALP</name>
<dbReference type="PANTHER" id="PTHR46262:SF2">
    <property type="entry name" value="FORKHEAD BOX PROTEIN BINIOU"/>
    <property type="match status" value="1"/>
</dbReference>
<dbReference type="InterPro" id="IPR018122">
    <property type="entry name" value="TF_fork_head_CS_1"/>
</dbReference>
<comment type="caution">
    <text evidence="7">The sequence shown here is derived from an EMBL/GenBank/DDBJ whole genome shotgun (WGS) entry which is preliminary data.</text>
</comment>
<feature type="region of interest" description="Disordered" evidence="5">
    <location>
        <begin position="28"/>
        <end position="56"/>
    </location>
</feature>
<feature type="region of interest" description="Disordered" evidence="5">
    <location>
        <begin position="130"/>
        <end position="233"/>
    </location>
</feature>
<evidence type="ECO:0000256" key="2">
    <source>
        <dbReference type="ARBA" id="ARBA00023125"/>
    </source>
</evidence>
<dbReference type="PROSITE" id="PS50039">
    <property type="entry name" value="FORK_HEAD_3"/>
    <property type="match status" value="1"/>
</dbReference>
<evidence type="ECO:0000313" key="7">
    <source>
        <dbReference type="EMBL" id="CAK8684760.1"/>
    </source>
</evidence>
<feature type="compositionally biased region" description="Polar residues" evidence="5">
    <location>
        <begin position="130"/>
        <end position="143"/>
    </location>
</feature>
<comment type="subcellular location">
    <subcellularLocation>
        <location evidence="1 4">Nucleus</location>
    </subcellularLocation>
</comment>
<keyword evidence="8" id="KW-1185">Reference proteome</keyword>
<reference evidence="7 8" key="1">
    <citation type="submission" date="2024-02" db="EMBL/GenBank/DDBJ databases">
        <authorList>
            <person name="Daric V."/>
            <person name="Darras S."/>
        </authorList>
    </citation>
    <scope>NUCLEOTIDE SEQUENCE [LARGE SCALE GENOMIC DNA]</scope>
</reference>
<dbReference type="InterPro" id="IPR036388">
    <property type="entry name" value="WH-like_DNA-bd_sf"/>
</dbReference>
<dbReference type="PROSITE" id="PS00657">
    <property type="entry name" value="FORK_HEAD_1"/>
    <property type="match status" value="1"/>
</dbReference>
<feature type="compositionally biased region" description="Polar residues" evidence="5">
    <location>
        <begin position="425"/>
        <end position="449"/>
    </location>
</feature>
<keyword evidence="2 4" id="KW-0238">DNA-binding</keyword>
<dbReference type="PANTHER" id="PTHR46262">
    <property type="entry name" value="FORKHEAD BOX PROTEIN BINIOU"/>
    <property type="match status" value="1"/>
</dbReference>
<feature type="region of interest" description="Disordered" evidence="5">
    <location>
        <begin position="473"/>
        <end position="492"/>
    </location>
</feature>
<evidence type="ECO:0000256" key="3">
    <source>
        <dbReference type="ARBA" id="ARBA00023242"/>
    </source>
</evidence>
<feature type="compositionally biased region" description="Low complexity" evidence="5">
    <location>
        <begin position="412"/>
        <end position="423"/>
    </location>
</feature>
<gene>
    <name evidence="7" type="ORF">CVLEPA_LOCUS15878</name>
</gene>
<evidence type="ECO:0000256" key="5">
    <source>
        <dbReference type="SAM" id="MobiDB-lite"/>
    </source>
</evidence>
<dbReference type="SUPFAM" id="SSF46785">
    <property type="entry name" value="Winged helix' DNA-binding domain"/>
    <property type="match status" value="1"/>
</dbReference>
<keyword evidence="3 4" id="KW-0539">Nucleus</keyword>
<dbReference type="Pfam" id="PF00250">
    <property type="entry name" value="Forkhead"/>
    <property type="match status" value="1"/>
</dbReference>
<dbReference type="InterPro" id="IPR001766">
    <property type="entry name" value="Fork_head_dom"/>
</dbReference>
<feature type="DNA-binding region" description="Fork-head" evidence="4">
    <location>
        <begin position="235"/>
        <end position="329"/>
    </location>
</feature>
<feature type="compositionally biased region" description="Low complexity" evidence="5">
    <location>
        <begin position="154"/>
        <end position="170"/>
    </location>
</feature>
<feature type="compositionally biased region" description="Polar residues" evidence="5">
    <location>
        <begin position="171"/>
        <end position="184"/>
    </location>
</feature>
<evidence type="ECO:0000259" key="6">
    <source>
        <dbReference type="PROSITE" id="PS50039"/>
    </source>
</evidence>